<dbReference type="Pfam" id="PF13673">
    <property type="entry name" value="Acetyltransf_10"/>
    <property type="match status" value="1"/>
</dbReference>
<dbReference type="CDD" id="cd04301">
    <property type="entry name" value="NAT_SF"/>
    <property type="match status" value="1"/>
</dbReference>
<evidence type="ECO:0000313" key="4">
    <source>
        <dbReference type="EMBL" id="HIW06747.1"/>
    </source>
</evidence>
<dbReference type="PROSITE" id="PS51186">
    <property type="entry name" value="GNAT"/>
    <property type="match status" value="1"/>
</dbReference>
<dbReference type="PANTHER" id="PTHR43800">
    <property type="entry name" value="PEPTIDYL-LYSINE N-ACETYLTRANSFERASE YJAB"/>
    <property type="match status" value="1"/>
</dbReference>
<dbReference type="PANTHER" id="PTHR43800:SF1">
    <property type="entry name" value="PEPTIDYL-LYSINE N-ACETYLTRANSFERASE YJAB"/>
    <property type="match status" value="1"/>
</dbReference>
<reference evidence="4" key="2">
    <citation type="submission" date="2021-04" db="EMBL/GenBank/DDBJ databases">
        <authorList>
            <person name="Gilroy R."/>
        </authorList>
    </citation>
    <scope>NUCLEOTIDE SEQUENCE</scope>
    <source>
        <strain evidence="4">CHK160-9182</strain>
    </source>
</reference>
<evidence type="ECO:0000256" key="1">
    <source>
        <dbReference type="ARBA" id="ARBA00022679"/>
    </source>
</evidence>
<keyword evidence="2 4" id="KW-0012">Acyltransferase</keyword>
<dbReference type="Proteomes" id="UP000823934">
    <property type="component" value="Unassembled WGS sequence"/>
</dbReference>
<dbReference type="SUPFAM" id="SSF55729">
    <property type="entry name" value="Acyl-CoA N-acyltransferases (Nat)"/>
    <property type="match status" value="1"/>
</dbReference>
<dbReference type="GO" id="GO:0016747">
    <property type="term" value="F:acyltransferase activity, transferring groups other than amino-acyl groups"/>
    <property type="evidence" value="ECO:0007669"/>
    <property type="project" value="InterPro"/>
</dbReference>
<protein>
    <submittedName>
        <fullName evidence="4">GNAT family N-acetyltransferase</fullName>
        <ecNumber evidence="4">2.3.1.-</ecNumber>
    </submittedName>
</protein>
<evidence type="ECO:0000256" key="2">
    <source>
        <dbReference type="ARBA" id="ARBA00023315"/>
    </source>
</evidence>
<dbReference type="InterPro" id="IPR016181">
    <property type="entry name" value="Acyl_CoA_acyltransferase"/>
</dbReference>
<keyword evidence="1 4" id="KW-0808">Transferase</keyword>
<name>A0A9D1Q6X7_9GAMM</name>
<evidence type="ECO:0000259" key="3">
    <source>
        <dbReference type="PROSITE" id="PS51186"/>
    </source>
</evidence>
<gene>
    <name evidence="4" type="ORF">H9889_05415</name>
</gene>
<dbReference type="InterPro" id="IPR000182">
    <property type="entry name" value="GNAT_dom"/>
</dbReference>
<dbReference type="EMBL" id="DXHP01000120">
    <property type="protein sequence ID" value="HIW06747.1"/>
    <property type="molecule type" value="Genomic_DNA"/>
</dbReference>
<dbReference type="AlphaFoldDB" id="A0A9D1Q6X7"/>
<dbReference type="EC" id="2.3.1.-" evidence="4"/>
<proteinExistence type="predicted"/>
<feature type="domain" description="N-acetyltransferase" evidence="3">
    <location>
        <begin position="3"/>
        <end position="149"/>
    </location>
</feature>
<accession>A0A9D1Q6X7</accession>
<dbReference type="Gene3D" id="3.40.630.30">
    <property type="match status" value="1"/>
</dbReference>
<reference evidence="4" key="1">
    <citation type="journal article" date="2021" name="PeerJ">
        <title>Extensive microbial diversity within the chicken gut microbiome revealed by metagenomics and culture.</title>
        <authorList>
            <person name="Gilroy R."/>
            <person name="Ravi A."/>
            <person name="Getino M."/>
            <person name="Pursley I."/>
            <person name="Horton D.L."/>
            <person name="Alikhan N.F."/>
            <person name="Baker D."/>
            <person name="Gharbi K."/>
            <person name="Hall N."/>
            <person name="Watson M."/>
            <person name="Adriaenssens E.M."/>
            <person name="Foster-Nyarko E."/>
            <person name="Jarju S."/>
            <person name="Secka A."/>
            <person name="Antonio M."/>
            <person name="Oren A."/>
            <person name="Chaudhuri R.R."/>
            <person name="La Ragione R."/>
            <person name="Hildebrand F."/>
            <person name="Pallen M.J."/>
        </authorList>
    </citation>
    <scope>NUCLEOTIDE SEQUENCE</scope>
    <source>
        <strain evidence="4">CHK160-9182</strain>
    </source>
</reference>
<comment type="caution">
    <text evidence="4">The sequence shown here is derived from an EMBL/GenBank/DDBJ whole genome shotgun (WGS) entry which is preliminary data.</text>
</comment>
<sequence length="158" mass="17528">MIIDIKAASAQDYPLLQAIWSRSVLATHDFLKPEDYAEIKGALIPHYFPAVSLYKAIDRNTREILGFIGVLNGGVEMLFIDANARGKGVGRRLLDFAIHHLAATHLDVNEQNSQAVGFYQHYACQQTHRSDVDSAGKPYPILTMKLPKKIPSNGSSHE</sequence>
<organism evidence="4 5">
    <name type="scientific">Candidatus Ignatzschineria merdigallinarum</name>
    <dbReference type="NCBI Taxonomy" id="2838621"/>
    <lineage>
        <taxon>Bacteria</taxon>
        <taxon>Pseudomonadati</taxon>
        <taxon>Pseudomonadota</taxon>
        <taxon>Gammaproteobacteria</taxon>
        <taxon>Cardiobacteriales</taxon>
        <taxon>Ignatzschineriaceae</taxon>
        <taxon>Ignatzschineria</taxon>
    </lineage>
</organism>
<evidence type="ECO:0000313" key="5">
    <source>
        <dbReference type="Proteomes" id="UP000823934"/>
    </source>
</evidence>